<evidence type="ECO:0000313" key="1">
    <source>
        <dbReference type="EMBL" id="CAB4573944.1"/>
    </source>
</evidence>
<dbReference type="AlphaFoldDB" id="A0A6J6EFF7"/>
<organism evidence="1">
    <name type="scientific">freshwater metagenome</name>
    <dbReference type="NCBI Taxonomy" id="449393"/>
    <lineage>
        <taxon>unclassified sequences</taxon>
        <taxon>metagenomes</taxon>
        <taxon>ecological metagenomes</taxon>
    </lineage>
</organism>
<dbReference type="EMBL" id="CAEZTM010000040">
    <property type="protein sequence ID" value="CAB4573944.1"/>
    <property type="molecule type" value="Genomic_DNA"/>
</dbReference>
<protein>
    <submittedName>
        <fullName evidence="1">Unannotated protein</fullName>
    </submittedName>
</protein>
<sequence>MIGVVGPEDSIALIRSVAESNPDFESILFRAYQKPDDAVRVAREVEKSCKVILFSGRLPYALALKDPNVWTAELRFVPHTASDLYRALTYILRENSGEFVNFSLDVLSKELVAELCQEIGMPDVKHIWPFDSVPDNEIPSTEELIDFHVKAWQSGDVALCVTCLGAVHEALDGLGIPSRRVEHSRGSVRDALERARLVSDLRTNQATGIAVAIIQTPPTGNKATERYQLEIQDLRRREIALKVARQLRGQVAGVTSETITVTTSRGVVETVFERIRSAQRSALDMDELPEGTRVGFGIDMTVESAEKNAQTALDISKSRQMFVAVLSDGSTWTGEAGEDLWTRDSNLAFRELSELLGVGPLAFSRLLSALRKLDHKSLTARQLGDAYGIEARSARRLLNSLARAGFAAEKGKEASRGVGRPQTVFEVHLTSMVAASEK</sequence>
<gene>
    <name evidence="1" type="ORF">UFOPK1684_00924</name>
</gene>
<proteinExistence type="predicted"/>
<accession>A0A6J6EFF7</accession>
<name>A0A6J6EFF7_9ZZZZ</name>
<reference evidence="1" key="1">
    <citation type="submission" date="2020-05" db="EMBL/GenBank/DDBJ databases">
        <authorList>
            <person name="Chiriac C."/>
            <person name="Salcher M."/>
            <person name="Ghai R."/>
            <person name="Kavagutti S V."/>
        </authorList>
    </citation>
    <scope>NUCLEOTIDE SEQUENCE</scope>
</reference>